<evidence type="ECO:0000313" key="2">
    <source>
        <dbReference type="Proteomes" id="UP000886523"/>
    </source>
</evidence>
<evidence type="ECO:0000313" key="1">
    <source>
        <dbReference type="EMBL" id="KAF9513470.1"/>
    </source>
</evidence>
<feature type="non-terminal residue" evidence="1">
    <location>
        <position position="1"/>
    </location>
</feature>
<organism evidence="1 2">
    <name type="scientific">Hydnum rufescens UP504</name>
    <dbReference type="NCBI Taxonomy" id="1448309"/>
    <lineage>
        <taxon>Eukaryota</taxon>
        <taxon>Fungi</taxon>
        <taxon>Dikarya</taxon>
        <taxon>Basidiomycota</taxon>
        <taxon>Agaricomycotina</taxon>
        <taxon>Agaricomycetes</taxon>
        <taxon>Cantharellales</taxon>
        <taxon>Hydnaceae</taxon>
        <taxon>Hydnum</taxon>
    </lineage>
</organism>
<feature type="non-terminal residue" evidence="1">
    <location>
        <position position="84"/>
    </location>
</feature>
<proteinExistence type="predicted"/>
<dbReference type="AlphaFoldDB" id="A0A9P6AX13"/>
<dbReference type="Proteomes" id="UP000886523">
    <property type="component" value="Unassembled WGS sequence"/>
</dbReference>
<dbReference type="OrthoDB" id="2618192at2759"/>
<sequence>ALRAEWARSCTCMQRWMEEVRLLQEEMCRVLKFCDYHAAWWDARQTKWESGLPLDVRNGVWAYTTKQAAILCNRAKEFARIWVS</sequence>
<reference evidence="1" key="1">
    <citation type="journal article" date="2020" name="Nat. Commun.">
        <title>Large-scale genome sequencing of mycorrhizal fungi provides insights into the early evolution of symbiotic traits.</title>
        <authorList>
            <person name="Miyauchi S."/>
            <person name="Kiss E."/>
            <person name="Kuo A."/>
            <person name="Drula E."/>
            <person name="Kohler A."/>
            <person name="Sanchez-Garcia M."/>
            <person name="Morin E."/>
            <person name="Andreopoulos B."/>
            <person name="Barry K.W."/>
            <person name="Bonito G."/>
            <person name="Buee M."/>
            <person name="Carver A."/>
            <person name="Chen C."/>
            <person name="Cichocki N."/>
            <person name="Clum A."/>
            <person name="Culley D."/>
            <person name="Crous P.W."/>
            <person name="Fauchery L."/>
            <person name="Girlanda M."/>
            <person name="Hayes R.D."/>
            <person name="Keri Z."/>
            <person name="LaButti K."/>
            <person name="Lipzen A."/>
            <person name="Lombard V."/>
            <person name="Magnuson J."/>
            <person name="Maillard F."/>
            <person name="Murat C."/>
            <person name="Nolan M."/>
            <person name="Ohm R.A."/>
            <person name="Pangilinan J."/>
            <person name="Pereira M.F."/>
            <person name="Perotto S."/>
            <person name="Peter M."/>
            <person name="Pfister S."/>
            <person name="Riley R."/>
            <person name="Sitrit Y."/>
            <person name="Stielow J.B."/>
            <person name="Szollosi G."/>
            <person name="Zifcakova L."/>
            <person name="Stursova M."/>
            <person name="Spatafora J.W."/>
            <person name="Tedersoo L."/>
            <person name="Vaario L.M."/>
            <person name="Yamada A."/>
            <person name="Yan M."/>
            <person name="Wang P."/>
            <person name="Xu J."/>
            <person name="Bruns T."/>
            <person name="Baldrian P."/>
            <person name="Vilgalys R."/>
            <person name="Dunand C."/>
            <person name="Henrissat B."/>
            <person name="Grigoriev I.V."/>
            <person name="Hibbett D."/>
            <person name="Nagy L.G."/>
            <person name="Martin F.M."/>
        </authorList>
    </citation>
    <scope>NUCLEOTIDE SEQUENCE</scope>
    <source>
        <strain evidence="1">UP504</strain>
    </source>
</reference>
<accession>A0A9P6AX13</accession>
<name>A0A9P6AX13_9AGAM</name>
<dbReference type="EMBL" id="MU128972">
    <property type="protein sequence ID" value="KAF9513470.1"/>
    <property type="molecule type" value="Genomic_DNA"/>
</dbReference>
<gene>
    <name evidence="1" type="ORF">BS47DRAFT_1261818</name>
</gene>
<comment type="caution">
    <text evidence="1">The sequence shown here is derived from an EMBL/GenBank/DDBJ whole genome shotgun (WGS) entry which is preliminary data.</text>
</comment>
<protein>
    <submittedName>
        <fullName evidence="1">Uncharacterized protein</fullName>
    </submittedName>
</protein>
<keyword evidence="2" id="KW-1185">Reference proteome</keyword>